<keyword evidence="4" id="KW-0326">Glycosidase</keyword>
<name>A0A934UR54_9BURK</name>
<dbReference type="SUPFAM" id="SSF51445">
    <property type="entry name" value="(Trans)glycosidases"/>
    <property type="match status" value="1"/>
</dbReference>
<evidence type="ECO:0000256" key="4">
    <source>
        <dbReference type="ARBA" id="ARBA00023295"/>
    </source>
</evidence>
<evidence type="ECO:0000259" key="5">
    <source>
        <dbReference type="Pfam" id="PF22666"/>
    </source>
</evidence>
<dbReference type="SUPFAM" id="SSF49785">
    <property type="entry name" value="Galactose-binding domain-like"/>
    <property type="match status" value="1"/>
</dbReference>
<protein>
    <recommendedName>
        <fullName evidence="2">beta-mannosidase</fullName>
        <ecNumber evidence="2">3.2.1.25</ecNumber>
    </recommendedName>
</protein>
<dbReference type="PANTHER" id="PTHR43730">
    <property type="entry name" value="BETA-MANNOSIDASE"/>
    <property type="match status" value="1"/>
</dbReference>
<dbReference type="Gene3D" id="2.60.120.260">
    <property type="entry name" value="Galactose-binding domain-like"/>
    <property type="match status" value="1"/>
</dbReference>
<accession>A0A934UR54</accession>
<feature type="domain" description="Beta-mannosidase-like galactose-binding" evidence="5">
    <location>
        <begin position="36"/>
        <end position="183"/>
    </location>
</feature>
<dbReference type="InterPro" id="IPR008979">
    <property type="entry name" value="Galactose-bd-like_sf"/>
</dbReference>
<keyword evidence="7" id="KW-1185">Reference proteome</keyword>
<sequence>MRAAALAPFAREPLAARWRMRATPPGEPVHDDNGGWIEIREPKTVAACLRDAGRWSIDGAARDFDAEDWWFEARFDAPPEGLDTLCFDGLATLAQVSLNGASILDSQSMFLAHRVPVRDHLKPRDNLLAMRFAALAPELARRRPRPRWRTPMVAHQQLRWLRTTLLGRTPGWSPPVAPVGPWRPIVWGSELRHRLANGLDGTRGWCDLRVDAPEGWLKDLDAAELVLIDRHGHEHVAPLSASADGAGARVTIAEPALWWPHTHGEPVLYRAQLRLQGRDGSRAGVPLGRVGFRSIAIDQADGGFTLRVNGERVFCRGGGWTPLDPVSLRSSRDQCRAALEQLRSAGANMLRLAGTLVEEEPPFYELCDELGLLVWHDFQFASMDYPFGDAAFAALAEREVREQAQRLGSHACVAVLCGNSEVEQQAAMWGVPREQWRMPFFDETAARLCEEFAPGAAYWPSSAHGGSFPHVADAGTTSYYGVGAYERPIADARRSNLRFATECLAFACIPDDAALARMPGGLATRAHHPAWKSRSPRDLGAGWDFDDVRDHYVRELFGEDPMRLRHADHDRYLALGRCAIAEVMGAAYAEWRRANSACGGALLLQLRDFWAGAGWGVLDETGAPKSAFHALRRVWAPLAVAVTDEGGNGLVAHATNDGAQALDVRLVLEAWRDGDVRIAEGEKALRLPGRTATAVPLLDLLDHFMDLNHAWRFGPPACELLRVRLLDREGAELSRAVHFPLGIGPLAAARRRDLGLEGSLQRIDDTHARLALATREWAVGVHLDLPGWRASDDHFHLVPGESRVVQLERVAPHADLAGTVHALNLAGSLPLEAA</sequence>
<evidence type="ECO:0000313" key="6">
    <source>
        <dbReference type="EMBL" id="MBK0392182.1"/>
    </source>
</evidence>
<dbReference type="Proteomes" id="UP000617041">
    <property type="component" value="Unassembled WGS sequence"/>
</dbReference>
<dbReference type="GO" id="GO:0004567">
    <property type="term" value="F:beta-mannosidase activity"/>
    <property type="evidence" value="ECO:0007669"/>
    <property type="project" value="UniProtKB-EC"/>
</dbReference>
<organism evidence="6 7">
    <name type="scientific">Ramlibacter algicola</name>
    <dbReference type="NCBI Taxonomy" id="2795217"/>
    <lineage>
        <taxon>Bacteria</taxon>
        <taxon>Pseudomonadati</taxon>
        <taxon>Pseudomonadota</taxon>
        <taxon>Betaproteobacteria</taxon>
        <taxon>Burkholderiales</taxon>
        <taxon>Comamonadaceae</taxon>
        <taxon>Ramlibacter</taxon>
    </lineage>
</organism>
<dbReference type="EC" id="3.2.1.25" evidence="2"/>
<dbReference type="AlphaFoldDB" id="A0A934UR54"/>
<dbReference type="Gene3D" id="3.20.20.80">
    <property type="entry name" value="Glycosidases"/>
    <property type="match status" value="1"/>
</dbReference>
<proteinExistence type="predicted"/>
<evidence type="ECO:0000313" key="7">
    <source>
        <dbReference type="Proteomes" id="UP000617041"/>
    </source>
</evidence>
<evidence type="ECO:0000256" key="2">
    <source>
        <dbReference type="ARBA" id="ARBA00012754"/>
    </source>
</evidence>
<dbReference type="InterPro" id="IPR013783">
    <property type="entry name" value="Ig-like_fold"/>
</dbReference>
<dbReference type="SUPFAM" id="SSF49303">
    <property type="entry name" value="beta-Galactosidase/glucuronidase domain"/>
    <property type="match status" value="2"/>
</dbReference>
<evidence type="ECO:0000256" key="1">
    <source>
        <dbReference type="ARBA" id="ARBA00000829"/>
    </source>
</evidence>
<comment type="catalytic activity">
    <reaction evidence="1">
        <text>Hydrolysis of terminal, non-reducing beta-D-mannose residues in beta-D-mannosides.</text>
        <dbReference type="EC" id="3.2.1.25"/>
    </reaction>
</comment>
<evidence type="ECO:0000256" key="3">
    <source>
        <dbReference type="ARBA" id="ARBA00022801"/>
    </source>
</evidence>
<dbReference type="InterPro" id="IPR017853">
    <property type="entry name" value="GH"/>
</dbReference>
<dbReference type="InterPro" id="IPR054593">
    <property type="entry name" value="Beta-mannosidase-like_N2"/>
</dbReference>
<dbReference type="Gene3D" id="2.60.40.10">
    <property type="entry name" value="Immunoglobulins"/>
    <property type="match status" value="1"/>
</dbReference>
<dbReference type="InterPro" id="IPR050887">
    <property type="entry name" value="Beta-mannosidase_GH2"/>
</dbReference>
<comment type="caution">
    <text evidence="6">The sequence shown here is derived from an EMBL/GenBank/DDBJ whole genome shotgun (WGS) entry which is preliminary data.</text>
</comment>
<dbReference type="Pfam" id="PF22666">
    <property type="entry name" value="Glyco_hydro_2_N2"/>
    <property type="match status" value="1"/>
</dbReference>
<dbReference type="PANTHER" id="PTHR43730:SF1">
    <property type="entry name" value="BETA-MANNOSIDASE"/>
    <property type="match status" value="1"/>
</dbReference>
<keyword evidence="3 6" id="KW-0378">Hydrolase</keyword>
<gene>
    <name evidence="6" type="ORF">I8E28_06235</name>
</gene>
<dbReference type="GO" id="GO:0006516">
    <property type="term" value="P:glycoprotein catabolic process"/>
    <property type="evidence" value="ECO:0007669"/>
    <property type="project" value="TreeGrafter"/>
</dbReference>
<dbReference type="InterPro" id="IPR036156">
    <property type="entry name" value="Beta-gal/glucu_dom_sf"/>
</dbReference>
<dbReference type="RefSeq" id="WP_200787131.1">
    <property type="nucleotide sequence ID" value="NZ_JAEDAO010000001.1"/>
</dbReference>
<reference evidence="6" key="1">
    <citation type="submission" date="2020-12" db="EMBL/GenBank/DDBJ databases">
        <title>Ramlibacter sp. nov., isolated from a freshwater alga, Cryptomonas.</title>
        <authorList>
            <person name="Kim H.M."/>
            <person name="Jeon C.O."/>
        </authorList>
    </citation>
    <scope>NUCLEOTIDE SEQUENCE</scope>
    <source>
        <strain evidence="6">CrO1</strain>
    </source>
</reference>
<dbReference type="EMBL" id="JAEDAO010000001">
    <property type="protein sequence ID" value="MBK0392182.1"/>
    <property type="molecule type" value="Genomic_DNA"/>
</dbReference>